<evidence type="ECO:0000256" key="1">
    <source>
        <dbReference type="ARBA" id="ARBA00004245"/>
    </source>
</evidence>
<evidence type="ECO:0000313" key="7">
    <source>
        <dbReference type="EMBL" id="JAT60409.1"/>
    </source>
</evidence>
<dbReference type="GO" id="GO:0005885">
    <property type="term" value="C:Arp2/3 protein complex"/>
    <property type="evidence" value="ECO:0007669"/>
    <property type="project" value="InterPro"/>
</dbReference>
<evidence type="ECO:0000256" key="5">
    <source>
        <dbReference type="ARBA" id="ARBA00023212"/>
    </source>
</evidence>
<dbReference type="GO" id="GO:0051015">
    <property type="term" value="F:actin filament binding"/>
    <property type="evidence" value="ECO:0007669"/>
    <property type="project" value="TreeGrafter"/>
</dbReference>
<dbReference type="AlphaFoldDB" id="A0A1D1Z0N6"/>
<evidence type="ECO:0000256" key="3">
    <source>
        <dbReference type="ARBA" id="ARBA00022490"/>
    </source>
</evidence>
<dbReference type="EMBL" id="GDJX01007527">
    <property type="protein sequence ID" value="JAT60409.1"/>
    <property type="molecule type" value="Transcribed_RNA"/>
</dbReference>
<comment type="subcellular location">
    <subcellularLocation>
        <location evidence="1 6">Cytoplasm</location>
        <location evidence="1 6">Cytoskeleton</location>
    </subcellularLocation>
</comment>
<proteinExistence type="inferred from homology"/>
<name>A0A1D1Z0N6_9ARAE</name>
<dbReference type="GO" id="GO:0034314">
    <property type="term" value="P:Arp2/3 complex-mediated actin nucleation"/>
    <property type="evidence" value="ECO:0007669"/>
    <property type="project" value="InterPro"/>
</dbReference>
<dbReference type="InterPro" id="IPR034666">
    <property type="entry name" value="ARPC2/4"/>
</dbReference>
<dbReference type="GO" id="GO:0030041">
    <property type="term" value="P:actin filament polymerization"/>
    <property type="evidence" value="ECO:0007669"/>
    <property type="project" value="InterPro"/>
</dbReference>
<keyword evidence="3 6" id="KW-0963">Cytoplasm</keyword>
<sequence>MGSSRAHRMACFSKASPALMELLDNLHSMEKLRDIDHYIYQSGSVRYHIQASASDSKNIYLSMSTPLLSPDISHSRDLHGCTLQEIRRAYSDIVEVVETPKEGFILTLKVNLAKLPQRKEDYMKTITKISSLQAVVLSSQLNDMLWNLGSRDISHGMHRPIKLVFHPREPFFVIRMPEKFTVIFPMRFKDDTDVVIATSFFQELIEACYSSASAKAPTCTWSPIPPAELRGESLQSLSTNGGFVSFDINSSHVKGAKMEKTTWILLNFYAFVKYHVKCTRGFIHRKMRQRLESLSEVLQKSRVGEDKDDKKVQGCRSAKKLPTISKSKMLRRTCGALKRHIRRFCLPIKIKVLARFHRRHWWRMPNVSSLRKYNKLD</sequence>
<accession>A0A1D1Z0N6</accession>
<reference evidence="7" key="1">
    <citation type="submission" date="2015-07" db="EMBL/GenBank/DDBJ databases">
        <title>Transcriptome Assembly of Anthurium amnicola.</title>
        <authorList>
            <person name="Suzuki J."/>
        </authorList>
    </citation>
    <scope>NUCLEOTIDE SEQUENCE</scope>
</reference>
<keyword evidence="5 6" id="KW-0206">Cytoskeleton</keyword>
<comment type="similarity">
    <text evidence="2 6">Belongs to the ARPC2 family.</text>
</comment>
<keyword evidence="4 6" id="KW-0009">Actin-binding</keyword>
<organism evidence="7">
    <name type="scientific">Anthurium amnicola</name>
    <dbReference type="NCBI Taxonomy" id="1678845"/>
    <lineage>
        <taxon>Eukaryota</taxon>
        <taxon>Viridiplantae</taxon>
        <taxon>Streptophyta</taxon>
        <taxon>Embryophyta</taxon>
        <taxon>Tracheophyta</taxon>
        <taxon>Spermatophyta</taxon>
        <taxon>Magnoliopsida</taxon>
        <taxon>Liliopsida</taxon>
        <taxon>Araceae</taxon>
        <taxon>Pothoideae</taxon>
        <taxon>Potheae</taxon>
        <taxon>Anthurium</taxon>
    </lineage>
</organism>
<evidence type="ECO:0000256" key="6">
    <source>
        <dbReference type="RuleBase" id="RU364015"/>
    </source>
</evidence>
<dbReference type="Gene3D" id="3.30.1460.20">
    <property type="match status" value="2"/>
</dbReference>
<dbReference type="PANTHER" id="PTHR12058">
    <property type="entry name" value="ARP2/3 COMPLEX 34 KDA SUBUNIT"/>
    <property type="match status" value="1"/>
</dbReference>
<comment type="function">
    <text evidence="6">Functions as actin-binding component of the Arp2/3 complex which is involved in regulation of actin polymerization and together with an activating nucleation-promoting factor (NPF) mediates the formation of branched actin networks.</text>
</comment>
<dbReference type="GO" id="GO:0005200">
    <property type="term" value="F:structural constituent of cytoskeleton"/>
    <property type="evidence" value="ECO:0007669"/>
    <property type="project" value="TreeGrafter"/>
</dbReference>
<comment type="subunit">
    <text evidence="6">Component of the Arp2/3 complex.</text>
</comment>
<dbReference type="Pfam" id="PF04045">
    <property type="entry name" value="P34-Arc"/>
    <property type="match status" value="1"/>
</dbReference>
<dbReference type="SUPFAM" id="SSF69645">
    <property type="entry name" value="Arp2/3 complex subunits"/>
    <property type="match status" value="2"/>
</dbReference>
<evidence type="ECO:0000256" key="2">
    <source>
        <dbReference type="ARBA" id="ARBA00007192"/>
    </source>
</evidence>
<dbReference type="InterPro" id="IPR007188">
    <property type="entry name" value="ARPC2"/>
</dbReference>
<dbReference type="PANTHER" id="PTHR12058:SF1">
    <property type="entry name" value="ACTIN-RELATED PROTEIN 2_3 COMPLEX SUBUNIT 2B"/>
    <property type="match status" value="1"/>
</dbReference>
<evidence type="ECO:0000256" key="4">
    <source>
        <dbReference type="ARBA" id="ARBA00023203"/>
    </source>
</evidence>
<gene>
    <name evidence="7" type="primary">Arc-p34_0</name>
    <name evidence="7" type="ORF">g.61787</name>
</gene>
<protein>
    <recommendedName>
        <fullName evidence="6">Arp2/3 complex 34 kDa subunit</fullName>
    </recommendedName>
</protein>